<dbReference type="STRING" id="551990.SAMN05192550_3318"/>
<evidence type="ECO:0000313" key="7">
    <source>
        <dbReference type="Proteomes" id="UP000182367"/>
    </source>
</evidence>
<evidence type="ECO:0000313" key="4">
    <source>
        <dbReference type="EMBL" id="OCB73086.1"/>
    </source>
</evidence>
<keyword evidence="1" id="KW-0597">Phosphoprotein</keyword>
<dbReference type="InterPro" id="IPR001789">
    <property type="entry name" value="Sig_transdc_resp-reg_receiver"/>
</dbReference>
<dbReference type="Proteomes" id="UP000321579">
    <property type="component" value="Unassembled WGS sequence"/>
</dbReference>
<dbReference type="EMBL" id="LVEO01000006">
    <property type="protein sequence ID" value="OCB73086.1"/>
    <property type="molecule type" value="Genomic_DNA"/>
</dbReference>
<reference evidence="5 7" key="3">
    <citation type="submission" date="2016-10" db="EMBL/GenBank/DDBJ databases">
        <authorList>
            <person name="Varghese N."/>
            <person name="Submissions S."/>
        </authorList>
    </citation>
    <scope>NUCLEOTIDE SEQUENCE [LARGE SCALE GENOMIC DNA]</scope>
    <source>
        <strain evidence="5 7">Gm-149</strain>
    </source>
</reference>
<sequence>MFKKVLIVEDLDSIIETVRHTLEKLSIKNIQYAKYCDEALIKIKKAQIEKDPFELLISDLSFKEDHRENKLKNGEELIRTVKNIQPEIKTIVFSIEDKSFKIHSLFEILEINAYVIKGRNSIKDLKKAVQETYNNKTKILLPETSTNSVNKNSLIEIESYDIELLKLLSNGYIINEIAIKFKNLQIQPNSNSSIEKRINKLKTYFKANNNVHLIAITKDLGLI</sequence>
<evidence type="ECO:0000313" key="5">
    <source>
        <dbReference type="EMBL" id="SDK08943.1"/>
    </source>
</evidence>
<dbReference type="Gene3D" id="3.40.50.2300">
    <property type="match status" value="1"/>
</dbReference>
<dbReference type="Proteomes" id="UP000182367">
    <property type="component" value="Unassembled WGS sequence"/>
</dbReference>
<evidence type="ECO:0000313" key="8">
    <source>
        <dbReference type="Proteomes" id="UP000321579"/>
    </source>
</evidence>
<name>A0A1B9DTU4_9FLAO</name>
<comment type="caution">
    <text evidence="4">The sequence shown here is derived from an EMBL/GenBank/DDBJ whole genome shotgun (WGS) entry which is preliminary data.</text>
</comment>
<evidence type="ECO:0000313" key="6">
    <source>
        <dbReference type="Proteomes" id="UP000093226"/>
    </source>
</evidence>
<dbReference type="RefSeq" id="WP_066325137.1">
    <property type="nucleotide sequence ID" value="NZ_BJVF01000011.1"/>
</dbReference>
<evidence type="ECO:0000259" key="2">
    <source>
        <dbReference type="PROSITE" id="PS50110"/>
    </source>
</evidence>
<dbReference type="GO" id="GO:0003677">
    <property type="term" value="F:DNA binding"/>
    <property type="evidence" value="ECO:0007669"/>
    <property type="project" value="UniProtKB-KW"/>
</dbReference>
<dbReference type="SUPFAM" id="SSF52172">
    <property type="entry name" value="CheY-like"/>
    <property type="match status" value="1"/>
</dbReference>
<reference evidence="3 8" key="4">
    <citation type="submission" date="2019-07" db="EMBL/GenBank/DDBJ databases">
        <title>Whole genome shotgun sequence of Flavobacterium glycines NBRC 105008.</title>
        <authorList>
            <person name="Hosoyama A."/>
            <person name="Uohara A."/>
            <person name="Ohji S."/>
            <person name="Ichikawa N."/>
        </authorList>
    </citation>
    <scope>NUCLEOTIDE SEQUENCE [LARGE SCALE GENOMIC DNA]</scope>
    <source>
        <strain evidence="3 8">NBRC 105008</strain>
    </source>
</reference>
<keyword evidence="7" id="KW-1185">Reference proteome</keyword>
<keyword evidence="5" id="KW-0238">DNA-binding</keyword>
<protein>
    <submittedName>
        <fullName evidence="5">DNA-binding response regulator, NarL/FixJ family, contains REC and HTH domains</fullName>
    </submittedName>
    <submittedName>
        <fullName evidence="4">Transcriptional regulator</fullName>
    </submittedName>
</protein>
<organism evidence="4 6">
    <name type="scientific">Flavobacterium glycines</name>
    <dbReference type="NCBI Taxonomy" id="551990"/>
    <lineage>
        <taxon>Bacteria</taxon>
        <taxon>Pseudomonadati</taxon>
        <taxon>Bacteroidota</taxon>
        <taxon>Flavobacteriia</taxon>
        <taxon>Flavobacteriales</taxon>
        <taxon>Flavobacteriaceae</taxon>
        <taxon>Flavobacterium</taxon>
    </lineage>
</organism>
<evidence type="ECO:0000256" key="1">
    <source>
        <dbReference type="PROSITE-ProRule" id="PRU00169"/>
    </source>
</evidence>
<gene>
    <name evidence="4" type="ORF">FBGL_03340</name>
    <name evidence="3" type="ORF">FGL01_31150</name>
    <name evidence="5" type="ORF">SAMN05192550_3318</name>
</gene>
<reference evidence="6" key="1">
    <citation type="submission" date="2016-03" db="EMBL/GenBank/DDBJ databases">
        <title>Draft genome sequence of Paenibacillus glacialis DSM 22343.</title>
        <authorList>
            <person name="Shin S.-K."/>
            <person name="Yi H."/>
        </authorList>
    </citation>
    <scope>NUCLEOTIDE SEQUENCE [LARGE SCALE GENOMIC DNA]</scope>
    <source>
        <strain evidence="6">NBRC 105008</strain>
    </source>
</reference>
<dbReference type="EMBL" id="BJVF01000011">
    <property type="protein sequence ID" value="GEL12376.1"/>
    <property type="molecule type" value="Genomic_DNA"/>
</dbReference>
<dbReference type="EMBL" id="FNEO01000011">
    <property type="protein sequence ID" value="SDK08943.1"/>
    <property type="molecule type" value="Genomic_DNA"/>
</dbReference>
<feature type="domain" description="Response regulatory" evidence="2">
    <location>
        <begin position="4"/>
        <end position="132"/>
    </location>
</feature>
<feature type="modified residue" description="4-aspartylphosphate" evidence="1">
    <location>
        <position position="59"/>
    </location>
</feature>
<evidence type="ECO:0000313" key="3">
    <source>
        <dbReference type="EMBL" id="GEL12376.1"/>
    </source>
</evidence>
<dbReference type="AlphaFoldDB" id="A0A1B9DTU4"/>
<dbReference type="InterPro" id="IPR011006">
    <property type="entry name" value="CheY-like_superfamily"/>
</dbReference>
<dbReference type="OrthoDB" id="659223at2"/>
<proteinExistence type="predicted"/>
<accession>A0A1B9DTU4</accession>
<dbReference type="GO" id="GO:0000160">
    <property type="term" value="P:phosphorelay signal transduction system"/>
    <property type="evidence" value="ECO:0007669"/>
    <property type="project" value="InterPro"/>
</dbReference>
<dbReference type="PROSITE" id="PS50110">
    <property type="entry name" value="RESPONSE_REGULATORY"/>
    <property type="match status" value="1"/>
</dbReference>
<reference evidence="4" key="2">
    <citation type="submission" date="2016-03" db="EMBL/GenBank/DDBJ databases">
        <authorList>
            <person name="Ploux O."/>
        </authorList>
    </citation>
    <scope>NUCLEOTIDE SEQUENCE</scope>
    <source>
        <strain evidence="4">NBRC 105008</strain>
    </source>
</reference>
<dbReference type="Proteomes" id="UP000093226">
    <property type="component" value="Unassembled WGS sequence"/>
</dbReference>